<keyword evidence="1" id="KW-0175">Coiled coil</keyword>
<reference evidence="2 3" key="1">
    <citation type="submission" date="2011-08" db="EMBL/GenBank/DDBJ databases">
        <title>The Genome Sequence of Clostridium citroniae WAL-17108.</title>
        <authorList>
            <consortium name="The Broad Institute Genome Sequencing Platform"/>
            <person name="Earl A."/>
            <person name="Ward D."/>
            <person name="Feldgarden M."/>
            <person name="Gevers D."/>
            <person name="Finegold S.M."/>
            <person name="Summanen P.H."/>
            <person name="Molitoris D.R."/>
            <person name="Vaisanen M.L."/>
            <person name="Daigneault M."/>
            <person name="Allen-Vercoe E."/>
            <person name="Young S.K."/>
            <person name="Zeng Q."/>
            <person name="Gargeya S."/>
            <person name="Fitzgerald M."/>
            <person name="Haas B."/>
            <person name="Abouelleil A."/>
            <person name="Alvarado L."/>
            <person name="Arachchi H.M."/>
            <person name="Berlin A."/>
            <person name="Brown A."/>
            <person name="Chapman S.B."/>
            <person name="Chen Z."/>
            <person name="Dunbar C."/>
            <person name="Freedman E."/>
            <person name="Gearin G."/>
            <person name="Gellesch M."/>
            <person name="Goldberg J."/>
            <person name="Griggs A."/>
            <person name="Gujja S."/>
            <person name="Heiman D."/>
            <person name="Howarth C."/>
            <person name="Larson L."/>
            <person name="Lui A."/>
            <person name="MacDonald P.J.P."/>
            <person name="Montmayeur A."/>
            <person name="Murphy C."/>
            <person name="Neiman D."/>
            <person name="Pearson M."/>
            <person name="Priest M."/>
            <person name="Roberts A."/>
            <person name="Saif S."/>
            <person name="Shea T."/>
            <person name="Shenoy N."/>
            <person name="Sisk P."/>
            <person name="Stolte C."/>
            <person name="Sykes S."/>
            <person name="Wortman J."/>
            <person name="Nusbaum C."/>
            <person name="Birren B."/>
        </authorList>
    </citation>
    <scope>NUCLEOTIDE SEQUENCE [LARGE SCALE GENOMIC DNA]</scope>
    <source>
        <strain evidence="2 3">WAL-17108</strain>
    </source>
</reference>
<dbReference type="Proteomes" id="UP000003763">
    <property type="component" value="Unassembled WGS sequence"/>
</dbReference>
<name>G5HEY0_9FIRM</name>
<dbReference type="AlphaFoldDB" id="G5HEY0"/>
<accession>G5HEY0</accession>
<evidence type="ECO:0000313" key="2">
    <source>
        <dbReference type="EMBL" id="EHF00089.1"/>
    </source>
</evidence>
<feature type="coiled-coil region" evidence="1">
    <location>
        <begin position="1"/>
        <end position="28"/>
    </location>
</feature>
<proteinExistence type="predicted"/>
<gene>
    <name evidence="2" type="ORF">HMPREF9469_01003</name>
</gene>
<evidence type="ECO:0000256" key="1">
    <source>
        <dbReference type="SAM" id="Coils"/>
    </source>
</evidence>
<dbReference type="EMBL" id="ADLJ01000007">
    <property type="protein sequence ID" value="EHF00089.1"/>
    <property type="molecule type" value="Genomic_DNA"/>
</dbReference>
<organism evidence="2 3">
    <name type="scientific">[Clostridium] citroniae WAL-17108</name>
    <dbReference type="NCBI Taxonomy" id="742733"/>
    <lineage>
        <taxon>Bacteria</taxon>
        <taxon>Bacillati</taxon>
        <taxon>Bacillota</taxon>
        <taxon>Clostridia</taxon>
        <taxon>Lachnospirales</taxon>
        <taxon>Lachnospiraceae</taxon>
        <taxon>Enterocloster</taxon>
    </lineage>
</organism>
<dbReference type="HOGENOM" id="CLU_3307345_0_0_9"/>
<comment type="caution">
    <text evidence="2">The sequence shown here is derived from an EMBL/GenBank/DDBJ whole genome shotgun (WGS) entry which is preliminary data.</text>
</comment>
<evidence type="ECO:0000313" key="3">
    <source>
        <dbReference type="Proteomes" id="UP000003763"/>
    </source>
</evidence>
<protein>
    <submittedName>
        <fullName evidence="2">Uncharacterized protein</fullName>
    </submittedName>
</protein>
<sequence>MAGRKRDMTKYENELKKIAEKIEKKSKSWLSYRKSMIVS</sequence>
<dbReference type="PATRIC" id="fig|742733.3.peg.1006"/>